<accession>A0A0L0SJD2</accession>
<feature type="region of interest" description="Disordered" evidence="1">
    <location>
        <begin position="238"/>
        <end position="338"/>
    </location>
</feature>
<evidence type="ECO:0000313" key="2">
    <source>
        <dbReference type="EMBL" id="KNE62611.1"/>
    </source>
</evidence>
<sequence>MTTTFNSYATAVAAVNAQTNPATHARYRSLANGQSFADLDDYVSTTLPAVVLGDANAANGETSAGQGHLTLDQLAAVMAWKLMRGKYRATLMGLIRSNDPATVIDVTTRAVQHLRVRQEQSRECGSKDEVASLMAVVMELTAVRGVGPATATAIASFLDPDAPFMSDELLAAARIKAPKYSLAEYERVVAYLDAIRAGKQSHPAMSVDAGAGGDASTMSRRDMERAIWAHIVLKKQHASTEATSTAARPAKKPAKRTRSSTANVADDAPAAEDHGDDDQEPPARRAPPRRRAVVARSGARASPPSVAADPGLDGESAAAQGTARQLRPRRGASRPPGA</sequence>
<reference evidence="3" key="2">
    <citation type="submission" date="2009-11" db="EMBL/GenBank/DDBJ databases">
        <title>The Genome Sequence of Allomyces macrogynus strain ATCC 38327.</title>
        <authorList>
            <consortium name="The Broad Institute Genome Sequencing Platform"/>
            <person name="Russ C."/>
            <person name="Cuomo C."/>
            <person name="Shea T."/>
            <person name="Young S.K."/>
            <person name="Zeng Q."/>
            <person name="Koehrsen M."/>
            <person name="Haas B."/>
            <person name="Borodovsky M."/>
            <person name="Guigo R."/>
            <person name="Alvarado L."/>
            <person name="Berlin A."/>
            <person name="Borenstein D."/>
            <person name="Chen Z."/>
            <person name="Engels R."/>
            <person name="Freedman E."/>
            <person name="Gellesch M."/>
            <person name="Goldberg J."/>
            <person name="Griggs A."/>
            <person name="Gujja S."/>
            <person name="Heiman D."/>
            <person name="Hepburn T."/>
            <person name="Howarth C."/>
            <person name="Jen D."/>
            <person name="Larson L."/>
            <person name="Lewis B."/>
            <person name="Mehta T."/>
            <person name="Park D."/>
            <person name="Pearson M."/>
            <person name="Roberts A."/>
            <person name="Saif S."/>
            <person name="Shenoy N."/>
            <person name="Sisk P."/>
            <person name="Stolte C."/>
            <person name="Sykes S."/>
            <person name="Walk T."/>
            <person name="White J."/>
            <person name="Yandava C."/>
            <person name="Burger G."/>
            <person name="Gray M.W."/>
            <person name="Holland P.W.H."/>
            <person name="King N."/>
            <person name="Lang F.B.F."/>
            <person name="Roger A.J."/>
            <person name="Ruiz-Trillo I."/>
            <person name="Lander E."/>
            <person name="Nusbaum C."/>
        </authorList>
    </citation>
    <scope>NUCLEOTIDE SEQUENCE [LARGE SCALE GENOMIC DNA]</scope>
    <source>
        <strain evidence="3">ATCC 38327</strain>
    </source>
</reference>
<dbReference type="Proteomes" id="UP000054350">
    <property type="component" value="Unassembled WGS sequence"/>
</dbReference>
<dbReference type="PANTHER" id="PTHR21521">
    <property type="entry name" value="AMUN, ISOFORM A"/>
    <property type="match status" value="1"/>
</dbReference>
<keyword evidence="3" id="KW-1185">Reference proteome</keyword>
<dbReference type="VEuPathDB" id="FungiDB:AMAG_07813"/>
<protein>
    <submittedName>
        <fullName evidence="2">Uncharacterized protein</fullName>
    </submittedName>
</protein>
<feature type="compositionally biased region" description="Basic residues" evidence="1">
    <location>
        <begin position="249"/>
        <end position="258"/>
    </location>
</feature>
<dbReference type="eggNOG" id="ENOG502QR55">
    <property type="taxonomic scope" value="Eukaryota"/>
</dbReference>
<dbReference type="AlphaFoldDB" id="A0A0L0SJD2"/>
<reference evidence="2 3" key="1">
    <citation type="submission" date="2009-11" db="EMBL/GenBank/DDBJ databases">
        <title>Annotation of Allomyces macrogynus ATCC 38327.</title>
        <authorList>
            <consortium name="The Broad Institute Genome Sequencing Platform"/>
            <person name="Russ C."/>
            <person name="Cuomo C."/>
            <person name="Burger G."/>
            <person name="Gray M.W."/>
            <person name="Holland P.W.H."/>
            <person name="King N."/>
            <person name="Lang F.B.F."/>
            <person name="Roger A.J."/>
            <person name="Ruiz-Trillo I."/>
            <person name="Young S.K."/>
            <person name="Zeng Q."/>
            <person name="Gargeya S."/>
            <person name="Fitzgerald M."/>
            <person name="Haas B."/>
            <person name="Abouelleil A."/>
            <person name="Alvarado L."/>
            <person name="Arachchi H.M."/>
            <person name="Berlin A."/>
            <person name="Chapman S.B."/>
            <person name="Gearin G."/>
            <person name="Goldberg J."/>
            <person name="Griggs A."/>
            <person name="Gujja S."/>
            <person name="Hansen M."/>
            <person name="Heiman D."/>
            <person name="Howarth C."/>
            <person name="Larimer J."/>
            <person name="Lui A."/>
            <person name="MacDonald P.J.P."/>
            <person name="McCowen C."/>
            <person name="Montmayeur A."/>
            <person name="Murphy C."/>
            <person name="Neiman D."/>
            <person name="Pearson M."/>
            <person name="Priest M."/>
            <person name="Roberts A."/>
            <person name="Saif S."/>
            <person name="Shea T."/>
            <person name="Sisk P."/>
            <person name="Stolte C."/>
            <person name="Sykes S."/>
            <person name="Wortman J."/>
            <person name="Nusbaum C."/>
            <person name="Birren B."/>
        </authorList>
    </citation>
    <scope>NUCLEOTIDE SEQUENCE [LARGE SCALE GENOMIC DNA]</scope>
    <source>
        <strain evidence="2 3">ATCC 38327</strain>
    </source>
</reference>
<dbReference type="EMBL" id="GG745340">
    <property type="protein sequence ID" value="KNE62611.1"/>
    <property type="molecule type" value="Genomic_DNA"/>
</dbReference>
<evidence type="ECO:0000256" key="1">
    <source>
        <dbReference type="SAM" id="MobiDB-lite"/>
    </source>
</evidence>
<organism evidence="2 3">
    <name type="scientific">Allomyces macrogynus (strain ATCC 38327)</name>
    <name type="common">Allomyces javanicus var. macrogynus</name>
    <dbReference type="NCBI Taxonomy" id="578462"/>
    <lineage>
        <taxon>Eukaryota</taxon>
        <taxon>Fungi</taxon>
        <taxon>Fungi incertae sedis</taxon>
        <taxon>Blastocladiomycota</taxon>
        <taxon>Blastocladiomycetes</taxon>
        <taxon>Blastocladiales</taxon>
        <taxon>Blastocladiaceae</taxon>
        <taxon>Allomyces</taxon>
    </lineage>
</organism>
<dbReference type="PANTHER" id="PTHR21521:SF0">
    <property type="entry name" value="AMUN, ISOFORM A"/>
    <property type="match status" value="1"/>
</dbReference>
<feature type="compositionally biased region" description="Low complexity" evidence="1">
    <location>
        <begin position="294"/>
        <end position="303"/>
    </location>
</feature>
<gene>
    <name evidence="2" type="ORF">AMAG_07813</name>
</gene>
<name>A0A0L0SJD2_ALLM3</name>
<dbReference type="STRING" id="578462.A0A0L0SJD2"/>
<proteinExistence type="predicted"/>
<evidence type="ECO:0000313" key="3">
    <source>
        <dbReference type="Proteomes" id="UP000054350"/>
    </source>
</evidence>
<dbReference type="OrthoDB" id="8249012at2759"/>